<evidence type="ECO:0000313" key="3">
    <source>
        <dbReference type="EMBL" id="APB61955.1"/>
    </source>
</evidence>
<accession>A0A1J0AJP0</accession>
<geneLocation type="plasmid" evidence="3">
    <name>pGV1512</name>
</geneLocation>
<name>A0A1J0AJP0_9VIBR</name>
<sequence>MGRFDLYSKRQKILRGDVPDVYVYDSMPSSLKVQIVHIWHDALGDHEQYCHSFRVKDAYKLIVETLCREYGFFQLPHSKTYGQRVFWQELVDYFLNEDDVEKLLDSVELTFKVINAITRDDIYLYRDNPEAIADEAIDELNHRFKEHAFGFQYEGDEIIRVDSELIHSEVVKPALRLLNSSHYEGAQQEFLLAHEHYRNERYKESLNECLKSFESTMKSICDKRSWKYQPNVTSKGLIQICFDNELIPTFWQQKMTSLRSLLESSVPTGRNKLSGHGQGSETSEIPEHIVSYMLHMTASTLVFLVSAELATA</sequence>
<dbReference type="NCBIfam" id="NF046078">
    <property type="entry name" value="STM4504_CBY0614"/>
    <property type="match status" value="1"/>
</dbReference>
<organism evidence="3">
    <name type="scientific">Vibrio crassostreae</name>
    <dbReference type="NCBI Taxonomy" id="246167"/>
    <lineage>
        <taxon>Bacteria</taxon>
        <taxon>Pseudomonadati</taxon>
        <taxon>Pseudomonadota</taxon>
        <taxon>Gammaproteobacteria</taxon>
        <taxon>Vibrionales</taxon>
        <taxon>Vibrionaceae</taxon>
        <taxon>Vibrio</taxon>
    </lineage>
</organism>
<protein>
    <recommendedName>
        <fullName evidence="4">Abortive infection Abi-like protein</fullName>
    </recommendedName>
</protein>
<evidence type="ECO:0000259" key="1">
    <source>
        <dbReference type="Pfam" id="PF18863"/>
    </source>
</evidence>
<dbReference type="InterPro" id="IPR054280">
    <property type="entry name" value="DUF7014"/>
</dbReference>
<dbReference type="EMBL" id="KX765275">
    <property type="protein sequence ID" value="APB61955.1"/>
    <property type="molecule type" value="Genomic_DNA"/>
</dbReference>
<dbReference type="InterPro" id="IPR049503">
    <property type="entry name" value="AbiJ_NTD4"/>
</dbReference>
<dbReference type="RefSeq" id="WP_048664409.1">
    <property type="nucleotide sequence ID" value="NZ_CAWOGL010000025.1"/>
</dbReference>
<feature type="domain" description="DUF7014" evidence="2">
    <location>
        <begin position="181"/>
        <end position="308"/>
    </location>
</feature>
<dbReference type="AlphaFoldDB" id="A0A1J0AJP0"/>
<evidence type="ECO:0000259" key="2">
    <source>
        <dbReference type="Pfam" id="PF22809"/>
    </source>
</evidence>
<evidence type="ECO:0008006" key="4">
    <source>
        <dbReference type="Google" id="ProtNLM"/>
    </source>
</evidence>
<keyword evidence="3" id="KW-0614">Plasmid</keyword>
<dbReference type="Pfam" id="PF18863">
    <property type="entry name" value="AbiJ_NTD4"/>
    <property type="match status" value="1"/>
</dbReference>
<feature type="domain" description="HEPN AbiJ-N-terminal" evidence="1">
    <location>
        <begin position="5"/>
        <end position="173"/>
    </location>
</feature>
<dbReference type="Pfam" id="PF22809">
    <property type="entry name" value="DUF7014"/>
    <property type="match status" value="1"/>
</dbReference>
<reference evidence="3" key="1">
    <citation type="submission" date="2016-08" db="EMBL/GenBank/DDBJ databases">
        <title>V. crassostreae, an oyster benign colonizer that turned into a pathogen after being invaded by a plasmid.</title>
        <authorList>
            <person name="Bruto M."/>
            <person name="James A."/>
            <person name="Petton B."/>
            <person name="Labreuche Y."/>
            <person name="Chenivesse S."/>
            <person name="Alunno-Bruscia M."/>
            <person name="Polz M.F."/>
            <person name="Le Roux F."/>
        </authorList>
    </citation>
    <scope>NUCLEOTIDE SEQUENCE</scope>
    <source>
        <strain evidence="3">J5-20</strain>
        <plasmid evidence="3">pGV1512</plasmid>
    </source>
</reference>
<proteinExistence type="predicted"/>